<evidence type="ECO:0000256" key="1">
    <source>
        <dbReference type="SAM" id="MobiDB-lite"/>
    </source>
</evidence>
<feature type="region of interest" description="Disordered" evidence="1">
    <location>
        <begin position="1"/>
        <end position="36"/>
    </location>
</feature>
<evidence type="ECO:0000313" key="3">
    <source>
        <dbReference type="Proteomes" id="UP000747399"/>
    </source>
</evidence>
<gene>
    <name evidence="2" type="ORF">Vafri_3571</name>
</gene>
<proteinExistence type="predicted"/>
<keyword evidence="3" id="KW-1185">Reference proteome</keyword>
<comment type="caution">
    <text evidence="2">The sequence shown here is derived from an EMBL/GenBank/DDBJ whole genome shotgun (WGS) entry which is preliminary data.</text>
</comment>
<dbReference type="Proteomes" id="UP000747399">
    <property type="component" value="Unassembled WGS sequence"/>
</dbReference>
<reference evidence="2" key="1">
    <citation type="journal article" date="2021" name="Proc. Natl. Acad. Sci. U.S.A.">
        <title>Three genomes in the algal genus Volvox reveal the fate of a haploid sex-determining region after a transition to homothallism.</title>
        <authorList>
            <person name="Yamamoto K."/>
            <person name="Hamaji T."/>
            <person name="Kawai-Toyooka H."/>
            <person name="Matsuzaki R."/>
            <person name="Takahashi F."/>
            <person name="Nishimura Y."/>
            <person name="Kawachi M."/>
            <person name="Noguchi H."/>
            <person name="Minakuchi Y."/>
            <person name="Umen J.G."/>
            <person name="Toyoda A."/>
            <person name="Nozaki H."/>
        </authorList>
    </citation>
    <scope>NUCLEOTIDE SEQUENCE</scope>
    <source>
        <strain evidence="2">NIES-3780</strain>
    </source>
</reference>
<protein>
    <submittedName>
        <fullName evidence="2">Uncharacterized protein</fullName>
    </submittedName>
</protein>
<name>A0A8J4EUW7_9CHLO</name>
<sequence>MIPPAPRGAVHSAQCASRYPTKPLSAPRMCGSGYAGGHHEENTAVHVLPLPLRLLQLAGRHRTPDLQTQPCNVAGAAGIARTGKAAAAEPAPVAWYSVGRQPPSVACVKGGGG</sequence>
<organism evidence="2 3">
    <name type="scientific">Volvox africanus</name>
    <dbReference type="NCBI Taxonomy" id="51714"/>
    <lineage>
        <taxon>Eukaryota</taxon>
        <taxon>Viridiplantae</taxon>
        <taxon>Chlorophyta</taxon>
        <taxon>core chlorophytes</taxon>
        <taxon>Chlorophyceae</taxon>
        <taxon>CS clade</taxon>
        <taxon>Chlamydomonadales</taxon>
        <taxon>Volvocaceae</taxon>
        <taxon>Volvox</taxon>
    </lineage>
</organism>
<evidence type="ECO:0000313" key="2">
    <source>
        <dbReference type="EMBL" id="GIL46610.1"/>
    </source>
</evidence>
<dbReference type="AlphaFoldDB" id="A0A8J4EUW7"/>
<accession>A0A8J4EUW7</accession>
<dbReference type="EMBL" id="BNCO01000004">
    <property type="protein sequence ID" value="GIL46610.1"/>
    <property type="molecule type" value="Genomic_DNA"/>
</dbReference>